<gene>
    <name evidence="2" type="ORF">SMTD_LOCUS15212</name>
</gene>
<accession>A0A3P8G7K1</accession>
<reference evidence="2 3" key="1">
    <citation type="submission" date="2018-11" db="EMBL/GenBank/DDBJ databases">
        <authorList>
            <consortium name="Pathogen Informatics"/>
        </authorList>
    </citation>
    <scope>NUCLEOTIDE SEQUENCE [LARGE SCALE GENOMIC DNA]</scope>
    <source>
        <strain>Denwood</strain>
        <strain evidence="3">Zambia</strain>
    </source>
</reference>
<feature type="region of interest" description="Disordered" evidence="1">
    <location>
        <begin position="441"/>
        <end position="460"/>
    </location>
</feature>
<name>A0A3P8G7K1_9TREM</name>
<dbReference type="Pfam" id="PF16057">
    <property type="entry name" value="DUF4800"/>
    <property type="match status" value="1"/>
</dbReference>
<dbReference type="AlphaFoldDB" id="A0A3P8G7K1"/>
<evidence type="ECO:0000256" key="1">
    <source>
        <dbReference type="SAM" id="MobiDB-lite"/>
    </source>
</evidence>
<organism evidence="2 3">
    <name type="scientific">Schistosoma mattheei</name>
    <dbReference type="NCBI Taxonomy" id="31246"/>
    <lineage>
        <taxon>Eukaryota</taxon>
        <taxon>Metazoa</taxon>
        <taxon>Spiralia</taxon>
        <taxon>Lophotrochozoa</taxon>
        <taxon>Platyhelminthes</taxon>
        <taxon>Trematoda</taxon>
        <taxon>Digenea</taxon>
        <taxon>Strigeidida</taxon>
        <taxon>Schistosomatoidea</taxon>
        <taxon>Schistosomatidae</taxon>
        <taxon>Schistosoma</taxon>
    </lineage>
</organism>
<evidence type="ECO:0000313" key="2">
    <source>
        <dbReference type="EMBL" id="VDP67988.1"/>
    </source>
</evidence>
<sequence length="640" mass="73681">MDKVIEIWSRYEESMINVDDIHKMEKLSEIPSDHSVNIPLNHDVRNVNKSIPSETNPISDHLSSHMNTNSQSHNLLVYLTPIIFKLFKDYSVLLEMEKWTPNLPKMTSDFLEKFKVYRTIPHGEWQCFLENRLQPVAEFYTIQYIISTATNQSIYRAKANDDIEKSRYKHKHYLDNISFNLHSYLIHNISEISNESLIIPCVVDPSTSERLTDHSVTMTTKHITSIDNNQYDISQSSLINKQNYYPTEIEKYNQQMNYWHALSYQLMYTSLNAPWFISHKHYKRRWIVTISGIQETRFTLLGTRQLYVPAFQSGCLLWDSNPVPFASNTINYAKVEHWRLSALETISRIRPKLEPNVTFNSHINASAKRDGLSLIKFIQSRIRPHSVDNDHTLSMASICHSLSTLKASSSETSLDISQNDEIECNTDVIMRQIMKHPQLLNQTSVEENDDRHGSTSNNDDDIIHMENEVFDLSDDRRGTLIPDESIKTPIILSNSSNTSTEDPVNDDNQLNQVKISNNSNNESFISSISSHQSTPLNSSMIHYIPQIQKGKGILFSVNAQLILAIKVIQGILTLTQNRLIFDTSIHNVINDNNSNLSNDDYNTTYDTTELSIPFGYKIINEKLDVNNTKLNHCKLMNSFN</sequence>
<proteinExistence type="predicted"/>
<protein>
    <submittedName>
        <fullName evidence="2">Uncharacterized protein</fullName>
    </submittedName>
</protein>
<evidence type="ECO:0000313" key="3">
    <source>
        <dbReference type="Proteomes" id="UP000269396"/>
    </source>
</evidence>
<dbReference type="Proteomes" id="UP000269396">
    <property type="component" value="Unassembled WGS sequence"/>
</dbReference>
<dbReference type="EMBL" id="UZAL01035575">
    <property type="protein sequence ID" value="VDP67988.1"/>
    <property type="molecule type" value="Genomic_DNA"/>
</dbReference>
<keyword evidence="3" id="KW-1185">Reference proteome</keyword>